<comment type="catalytic activity">
    <reaction evidence="1">
        <text>a phosphate monoester + H2O = an alcohol + phosphate</text>
        <dbReference type="Rhea" id="RHEA:15017"/>
        <dbReference type="ChEBI" id="CHEBI:15377"/>
        <dbReference type="ChEBI" id="CHEBI:30879"/>
        <dbReference type="ChEBI" id="CHEBI:43474"/>
        <dbReference type="ChEBI" id="CHEBI:67140"/>
        <dbReference type="EC" id="3.1.3.2"/>
    </reaction>
</comment>
<dbReference type="EC" id="3.1.3.2" evidence="3"/>
<comment type="similarity">
    <text evidence="2">Belongs to the histidine acid phosphatase family.</text>
</comment>
<dbReference type="PANTHER" id="PTHR11567:SF211">
    <property type="entry name" value="PROSTATIC ACID PHOSPHATASE"/>
    <property type="match status" value="1"/>
</dbReference>
<feature type="transmembrane region" description="Helical" evidence="8">
    <location>
        <begin position="432"/>
        <end position="457"/>
    </location>
</feature>
<keyword evidence="8" id="KW-1133">Transmembrane helix</keyword>
<keyword evidence="4 9" id="KW-0732">Signal</keyword>
<dbReference type="OrthoDB" id="5821688at2759"/>
<name>A0A226EV96_FOLCA</name>
<protein>
    <recommendedName>
        <fullName evidence="3">acid phosphatase</fullName>
        <ecNumber evidence="3">3.1.3.2</ecNumber>
    </recommendedName>
</protein>
<feature type="signal peptide" evidence="9">
    <location>
        <begin position="1"/>
        <end position="24"/>
    </location>
</feature>
<dbReference type="EMBL" id="LNIX01000001">
    <property type="protein sequence ID" value="OXA61492.1"/>
    <property type="molecule type" value="Genomic_DNA"/>
</dbReference>
<sequence>MRRGIGAAVGVVLVAVALINVASSSSHSVAADTDTLQLVQVIFRHGDRAPTNTYPNDPVNKDPTAWPEGKAQLTSVGKMQQYKLGQYLRRRYNGFLADKYHAQELYVVSSDMDRTIMSVESNLAGLFPPVHKWHPSLDWQPIPLRTIPWKEDQYLHVNKKCPKYDQLHHEFMSTSEVVLTMNEENKDFVAHLSEKSGLRASTVKEIIQLQDIILTESIHNLTVPLWATLALPKLNDLQAQINTWSTFTDEMKRLRGGPLLDLLLKNMLAKTGALGYSSPEEKHMVVGGGGRKMLLYSAHDSTLSRIMNTIGVFHPHNPPYASSLLVELHFEDDHFVKVYYRNETDRAPYQLKIPGCSLTCRLSDLITLTEHLIPRDLKEECSLDEEKSKNSKGGEVKHRNLLKFTPPASLELEETPLLTVTPCTASSYPSPLVIGVVGVVMFMGCFFLWLCLFRLLGSGGGGTSMGKTWGRGSDRLYYERI</sequence>
<dbReference type="OMA" id="VELHYRN"/>
<evidence type="ECO:0000256" key="9">
    <source>
        <dbReference type="SAM" id="SignalP"/>
    </source>
</evidence>
<dbReference type="GO" id="GO:0003993">
    <property type="term" value="F:acid phosphatase activity"/>
    <property type="evidence" value="ECO:0007669"/>
    <property type="project" value="UniProtKB-EC"/>
</dbReference>
<evidence type="ECO:0000256" key="5">
    <source>
        <dbReference type="ARBA" id="ARBA00022801"/>
    </source>
</evidence>
<accession>A0A226EV96</accession>
<dbReference type="CDD" id="cd07061">
    <property type="entry name" value="HP_HAP_like"/>
    <property type="match status" value="1"/>
</dbReference>
<keyword evidence="5" id="KW-0378">Hydrolase</keyword>
<keyword evidence="11" id="KW-1185">Reference proteome</keyword>
<dbReference type="PROSITE" id="PS00778">
    <property type="entry name" value="HIS_ACID_PHOSPHAT_2"/>
    <property type="match status" value="1"/>
</dbReference>
<keyword evidence="6" id="KW-1015">Disulfide bond</keyword>
<dbReference type="Pfam" id="PF00328">
    <property type="entry name" value="His_Phos_2"/>
    <property type="match status" value="1"/>
</dbReference>
<dbReference type="AlphaFoldDB" id="A0A226EV96"/>
<reference evidence="10 11" key="1">
    <citation type="submission" date="2015-12" db="EMBL/GenBank/DDBJ databases">
        <title>The genome of Folsomia candida.</title>
        <authorList>
            <person name="Faddeeva A."/>
            <person name="Derks M.F."/>
            <person name="Anvar Y."/>
            <person name="Smit S."/>
            <person name="Van Straalen N."/>
            <person name="Roelofs D."/>
        </authorList>
    </citation>
    <scope>NUCLEOTIDE SEQUENCE [LARGE SCALE GENOMIC DNA]</scope>
    <source>
        <strain evidence="10 11">VU population</strain>
        <tissue evidence="10">Whole body</tissue>
    </source>
</reference>
<evidence type="ECO:0000313" key="10">
    <source>
        <dbReference type="EMBL" id="OXA61492.1"/>
    </source>
</evidence>
<dbReference type="InterPro" id="IPR029033">
    <property type="entry name" value="His_PPase_superfam"/>
</dbReference>
<evidence type="ECO:0000256" key="8">
    <source>
        <dbReference type="SAM" id="Phobius"/>
    </source>
</evidence>
<keyword evidence="7" id="KW-0325">Glycoprotein</keyword>
<dbReference type="Gene3D" id="3.40.50.1240">
    <property type="entry name" value="Phosphoglycerate mutase-like"/>
    <property type="match status" value="1"/>
</dbReference>
<feature type="chain" id="PRO_5012195128" description="acid phosphatase" evidence="9">
    <location>
        <begin position="25"/>
        <end position="481"/>
    </location>
</feature>
<organism evidence="10 11">
    <name type="scientific">Folsomia candida</name>
    <name type="common">Springtail</name>
    <dbReference type="NCBI Taxonomy" id="158441"/>
    <lineage>
        <taxon>Eukaryota</taxon>
        <taxon>Metazoa</taxon>
        <taxon>Ecdysozoa</taxon>
        <taxon>Arthropoda</taxon>
        <taxon>Hexapoda</taxon>
        <taxon>Collembola</taxon>
        <taxon>Entomobryomorpha</taxon>
        <taxon>Isotomoidea</taxon>
        <taxon>Isotomidae</taxon>
        <taxon>Proisotominae</taxon>
        <taxon>Folsomia</taxon>
    </lineage>
</organism>
<dbReference type="PROSITE" id="PS00616">
    <property type="entry name" value="HIS_ACID_PHOSPHAT_1"/>
    <property type="match status" value="1"/>
</dbReference>
<dbReference type="InterPro" id="IPR000560">
    <property type="entry name" value="His_Pase_clade-2"/>
</dbReference>
<dbReference type="PANTHER" id="PTHR11567">
    <property type="entry name" value="ACID PHOSPHATASE-RELATED"/>
    <property type="match status" value="1"/>
</dbReference>
<comment type="caution">
    <text evidence="10">The sequence shown here is derived from an EMBL/GenBank/DDBJ whole genome shotgun (WGS) entry which is preliminary data.</text>
</comment>
<evidence type="ECO:0000313" key="11">
    <source>
        <dbReference type="Proteomes" id="UP000198287"/>
    </source>
</evidence>
<dbReference type="InterPro" id="IPR033379">
    <property type="entry name" value="Acid_Pase_AS"/>
</dbReference>
<evidence type="ECO:0000256" key="6">
    <source>
        <dbReference type="ARBA" id="ARBA00023157"/>
    </source>
</evidence>
<proteinExistence type="inferred from homology"/>
<keyword evidence="8" id="KW-0472">Membrane</keyword>
<evidence type="ECO:0000256" key="7">
    <source>
        <dbReference type="ARBA" id="ARBA00023180"/>
    </source>
</evidence>
<dbReference type="SUPFAM" id="SSF53254">
    <property type="entry name" value="Phosphoglycerate mutase-like"/>
    <property type="match status" value="1"/>
</dbReference>
<gene>
    <name evidence="10" type="ORF">Fcan01_03570</name>
</gene>
<keyword evidence="8" id="KW-0812">Transmembrane</keyword>
<dbReference type="Proteomes" id="UP000198287">
    <property type="component" value="Unassembled WGS sequence"/>
</dbReference>
<evidence type="ECO:0000256" key="3">
    <source>
        <dbReference type="ARBA" id="ARBA00012646"/>
    </source>
</evidence>
<evidence type="ECO:0000256" key="2">
    <source>
        <dbReference type="ARBA" id="ARBA00005375"/>
    </source>
</evidence>
<evidence type="ECO:0000256" key="4">
    <source>
        <dbReference type="ARBA" id="ARBA00022729"/>
    </source>
</evidence>
<dbReference type="InterPro" id="IPR050645">
    <property type="entry name" value="Histidine_acid_phosphatase"/>
</dbReference>
<evidence type="ECO:0000256" key="1">
    <source>
        <dbReference type="ARBA" id="ARBA00000032"/>
    </source>
</evidence>